<proteinExistence type="predicted"/>
<protein>
    <recommendedName>
        <fullName evidence="3">FAD-binding PCMH-type domain-containing protein</fullName>
    </recommendedName>
</protein>
<evidence type="ECO:0000313" key="5">
    <source>
        <dbReference type="Proteomes" id="UP000076643"/>
    </source>
</evidence>
<evidence type="ECO:0000256" key="1">
    <source>
        <dbReference type="ARBA" id="ARBA00022630"/>
    </source>
</evidence>
<dbReference type="PATRIC" id="fig|1365250.3.peg.4625"/>
<sequence>MGIENAKQRWQALLGEENARFNTSARRPYERATFATDTKVSGVLRVKSKQHLQQALIIANEESVPVYPLSTGKNYGYGSSVPTCNGAVVIDLSALNQIIRFDKTHGTLTVQPGVTFEQVYQFLKEQGADFSIAGTGSTPASSLIGNTLERGIGKGLTSNRVDNICNLEVVLPNGQCIHTGLSRFVNAKGKDVTKFGPGPFFDGIFTQSNFGVITEMTFWLTPTPKAFTTFVYTIKDETKLPEVIDALRFLKQRDILRSSTTLFNDHRILGYVGEYPWDLCDGNRSLTDEEVKTALQRSLPIASKWYGDGALFCHSRAQARAEIKLIKQALSGLVSNLIFFRRPYVTFASKVLTALRKFSGKSFINPIEIYFNKSLYLGHPLSITQTLGSTYIRKKMSLPNANQIDPDKDQCGTYWMGPIVPFEGSEIAAATKIIKDVITAYGYEPAMTLQCMSARQIDIITSISFDREISGEDEKAKACHDELLKKLCLAGYYPYRLGNQSQHLLPAPNDDYLQFTTAIKHALDPNDILAPGRYDFKKQAKRASQSTNG</sequence>
<keyword evidence="2" id="KW-0274">FAD</keyword>
<dbReference type="GO" id="GO:0071949">
    <property type="term" value="F:FAD binding"/>
    <property type="evidence" value="ECO:0007669"/>
    <property type="project" value="InterPro"/>
</dbReference>
<dbReference type="InterPro" id="IPR016170">
    <property type="entry name" value="Cytok_DH_C_sf"/>
</dbReference>
<dbReference type="GO" id="GO:1903457">
    <property type="term" value="P:lactate catabolic process"/>
    <property type="evidence" value="ECO:0007669"/>
    <property type="project" value="TreeGrafter"/>
</dbReference>
<dbReference type="InterPro" id="IPR016164">
    <property type="entry name" value="FAD-linked_Oxase-like_C"/>
</dbReference>
<dbReference type="Proteomes" id="UP000076643">
    <property type="component" value="Unassembled WGS sequence"/>
</dbReference>
<name>A0A166UX98_9GAMM</name>
<dbReference type="InterPro" id="IPR016171">
    <property type="entry name" value="Vanillyl_alc_oxidase_C-sub2"/>
</dbReference>
<dbReference type="Pfam" id="PF01565">
    <property type="entry name" value="FAD_binding_4"/>
    <property type="match status" value="1"/>
</dbReference>
<dbReference type="AlphaFoldDB" id="A0A166UX98"/>
<evidence type="ECO:0000259" key="3">
    <source>
        <dbReference type="PROSITE" id="PS51387"/>
    </source>
</evidence>
<dbReference type="GO" id="GO:0008720">
    <property type="term" value="F:D-lactate dehydrogenase (NAD+) activity"/>
    <property type="evidence" value="ECO:0007669"/>
    <property type="project" value="TreeGrafter"/>
</dbReference>
<dbReference type="SUPFAM" id="SSF55103">
    <property type="entry name" value="FAD-linked oxidases, C-terminal domain"/>
    <property type="match status" value="1"/>
</dbReference>
<comment type="caution">
    <text evidence="4">The sequence shown here is derived from an EMBL/GenBank/DDBJ whole genome shotgun (WGS) entry which is preliminary data.</text>
</comment>
<feature type="domain" description="FAD-binding PCMH-type" evidence="3">
    <location>
        <begin position="36"/>
        <end position="223"/>
    </location>
</feature>
<keyword evidence="5" id="KW-1185">Reference proteome</keyword>
<dbReference type="InterPro" id="IPR016169">
    <property type="entry name" value="FAD-bd_PCMH_sub2"/>
</dbReference>
<dbReference type="Gene3D" id="3.30.43.10">
    <property type="entry name" value="Uridine Diphospho-n-acetylenolpyruvylglucosamine Reductase, domain 2"/>
    <property type="match status" value="1"/>
</dbReference>
<reference evidence="4 5" key="1">
    <citation type="submission" date="2013-07" db="EMBL/GenBank/DDBJ databases">
        <title>Comparative Genomic and Metabolomic Analysis of Twelve Strains of Pseudoalteromonas luteoviolacea.</title>
        <authorList>
            <person name="Vynne N.G."/>
            <person name="Mansson M."/>
            <person name="Gram L."/>
        </authorList>
    </citation>
    <scope>NUCLEOTIDE SEQUENCE [LARGE SCALE GENOMIC DNA]</scope>
    <source>
        <strain evidence="4 5">DSM 6061</strain>
    </source>
</reference>
<dbReference type="SUPFAM" id="SSF56176">
    <property type="entry name" value="FAD-binding/transporter-associated domain-like"/>
    <property type="match status" value="1"/>
</dbReference>
<dbReference type="InterPro" id="IPR036318">
    <property type="entry name" value="FAD-bd_PCMH-like_sf"/>
</dbReference>
<organism evidence="4 5">
    <name type="scientific">Pseudoalteromonas luteoviolacea DSM 6061</name>
    <dbReference type="NCBI Taxonomy" id="1365250"/>
    <lineage>
        <taxon>Bacteria</taxon>
        <taxon>Pseudomonadati</taxon>
        <taxon>Pseudomonadota</taxon>
        <taxon>Gammaproteobacteria</taxon>
        <taxon>Alteromonadales</taxon>
        <taxon>Pseudoalteromonadaceae</taxon>
        <taxon>Pseudoalteromonas</taxon>
    </lineage>
</organism>
<dbReference type="InterPro" id="IPR016166">
    <property type="entry name" value="FAD-bd_PCMH"/>
</dbReference>
<keyword evidence="1" id="KW-0285">Flavoprotein</keyword>
<dbReference type="Gene3D" id="3.40.462.10">
    <property type="entry name" value="FAD-linked oxidases, C-terminal domain"/>
    <property type="match status" value="1"/>
</dbReference>
<dbReference type="GO" id="GO:0004458">
    <property type="term" value="F:D-lactate dehydrogenase (cytochrome) activity"/>
    <property type="evidence" value="ECO:0007669"/>
    <property type="project" value="TreeGrafter"/>
</dbReference>
<evidence type="ECO:0000256" key="2">
    <source>
        <dbReference type="ARBA" id="ARBA00022827"/>
    </source>
</evidence>
<dbReference type="PROSITE" id="PS51387">
    <property type="entry name" value="FAD_PCMH"/>
    <property type="match status" value="1"/>
</dbReference>
<dbReference type="InterPro" id="IPR006094">
    <property type="entry name" value="Oxid_FAD_bind_N"/>
</dbReference>
<dbReference type="Gene3D" id="3.30.465.10">
    <property type="match status" value="1"/>
</dbReference>
<gene>
    <name evidence="4" type="ORF">N475_23340</name>
</gene>
<dbReference type="PANTHER" id="PTHR11748">
    <property type="entry name" value="D-LACTATE DEHYDROGENASE"/>
    <property type="match status" value="1"/>
</dbReference>
<accession>A0A166UX98</accession>
<dbReference type="EMBL" id="AUYB01000140">
    <property type="protein sequence ID" value="KZN31477.1"/>
    <property type="molecule type" value="Genomic_DNA"/>
</dbReference>
<dbReference type="InterPro" id="IPR016167">
    <property type="entry name" value="FAD-bd_PCMH_sub1"/>
</dbReference>
<dbReference type="RefSeq" id="WP_063365970.1">
    <property type="nucleotide sequence ID" value="NZ_AQHB01000038.1"/>
</dbReference>
<evidence type="ECO:0000313" key="4">
    <source>
        <dbReference type="EMBL" id="KZN31477.1"/>
    </source>
</evidence>
<dbReference type="Gene3D" id="1.10.45.10">
    <property type="entry name" value="Vanillyl-alcohol Oxidase, Chain A, domain 4"/>
    <property type="match status" value="1"/>
</dbReference>
<dbReference type="PANTHER" id="PTHR11748:SF114">
    <property type="entry name" value="ARYL-ALCOHOL OXIDASE VANILLYL-ALCOHOL OXIDASE (AFU_ORTHOLOGUE AFUA_3G09500)-RELATED"/>
    <property type="match status" value="1"/>
</dbReference>